<sequence>MVEPFAGDLFLRLARDGWLVVPPEQAAQVVVDLEHTLAEVRASLRRAELSRQLRGADVDPDVDRLIVECAFAGQLGADRWEQALVELPKYIQAFRMAAGLP</sequence>
<evidence type="ECO:0000313" key="1">
    <source>
        <dbReference type="EMBL" id="TDV54788.1"/>
    </source>
</evidence>
<keyword evidence="2" id="KW-1185">Reference proteome</keyword>
<reference evidence="1 2" key="1">
    <citation type="submission" date="2019-03" db="EMBL/GenBank/DDBJ databases">
        <title>Genomic Encyclopedia of Archaeal and Bacterial Type Strains, Phase II (KMG-II): from individual species to whole genera.</title>
        <authorList>
            <person name="Goeker M."/>
        </authorList>
    </citation>
    <scope>NUCLEOTIDE SEQUENCE [LARGE SCALE GENOMIC DNA]</scope>
    <source>
        <strain evidence="1 2">DSM 45499</strain>
    </source>
</reference>
<organism evidence="1 2">
    <name type="scientific">Actinophytocola oryzae</name>
    <dbReference type="NCBI Taxonomy" id="502181"/>
    <lineage>
        <taxon>Bacteria</taxon>
        <taxon>Bacillati</taxon>
        <taxon>Actinomycetota</taxon>
        <taxon>Actinomycetes</taxon>
        <taxon>Pseudonocardiales</taxon>
        <taxon>Pseudonocardiaceae</taxon>
    </lineage>
</organism>
<dbReference type="OrthoDB" id="3700546at2"/>
<accession>A0A4R7VYQ5</accession>
<dbReference type="RefSeq" id="WP_133901936.1">
    <property type="nucleotide sequence ID" value="NZ_SOCP01000003.1"/>
</dbReference>
<proteinExistence type="predicted"/>
<dbReference type="EMBL" id="SOCP01000003">
    <property type="protein sequence ID" value="TDV54788.1"/>
    <property type="molecule type" value="Genomic_DNA"/>
</dbReference>
<name>A0A4R7VYQ5_9PSEU</name>
<gene>
    <name evidence="1" type="ORF">CLV71_10328</name>
</gene>
<dbReference type="AlphaFoldDB" id="A0A4R7VYQ5"/>
<protein>
    <submittedName>
        <fullName evidence="1">Uncharacterized protein</fullName>
    </submittedName>
</protein>
<evidence type="ECO:0000313" key="2">
    <source>
        <dbReference type="Proteomes" id="UP000294927"/>
    </source>
</evidence>
<comment type="caution">
    <text evidence="1">The sequence shown here is derived from an EMBL/GenBank/DDBJ whole genome shotgun (WGS) entry which is preliminary data.</text>
</comment>
<dbReference type="Proteomes" id="UP000294927">
    <property type="component" value="Unassembled WGS sequence"/>
</dbReference>